<organism evidence="1 2">
    <name type="scientific">Prunus armeniaca</name>
    <name type="common">Apricot</name>
    <name type="synonym">Armeniaca vulgaris</name>
    <dbReference type="NCBI Taxonomy" id="36596"/>
    <lineage>
        <taxon>Eukaryota</taxon>
        <taxon>Viridiplantae</taxon>
        <taxon>Streptophyta</taxon>
        <taxon>Embryophyta</taxon>
        <taxon>Tracheophyta</taxon>
        <taxon>Spermatophyta</taxon>
        <taxon>Magnoliopsida</taxon>
        <taxon>eudicotyledons</taxon>
        <taxon>Gunneridae</taxon>
        <taxon>Pentapetalae</taxon>
        <taxon>rosids</taxon>
        <taxon>fabids</taxon>
        <taxon>Rosales</taxon>
        <taxon>Rosaceae</taxon>
        <taxon>Amygdaloideae</taxon>
        <taxon>Amygdaleae</taxon>
        <taxon>Prunus</taxon>
    </lineage>
</organism>
<evidence type="ECO:0000313" key="1">
    <source>
        <dbReference type="EMBL" id="CAB4283028.1"/>
    </source>
</evidence>
<name>A0A6J5VAX3_PRUAR</name>
<evidence type="ECO:0000313" key="2">
    <source>
        <dbReference type="Proteomes" id="UP000507222"/>
    </source>
</evidence>
<dbReference type="AlphaFoldDB" id="A0A6J5VAX3"/>
<protein>
    <submittedName>
        <fullName evidence="1">Uncharacterized protein</fullName>
    </submittedName>
</protein>
<sequence>MAAPPWIDNSMRDQGSTSVIATFPAANSLVGAPVAHGIDADRARGSVSFNAKLLARVEFRRGGWRLRRRLLRVLCSGVTVSLSSKGGLGTLAGGSRDCQVVV</sequence>
<dbReference type="Proteomes" id="UP000507222">
    <property type="component" value="Unassembled WGS sequence"/>
</dbReference>
<proteinExistence type="predicted"/>
<reference evidence="1 2" key="1">
    <citation type="submission" date="2020-05" db="EMBL/GenBank/DDBJ databases">
        <authorList>
            <person name="Campoy J."/>
            <person name="Schneeberger K."/>
            <person name="Spophaly S."/>
        </authorList>
    </citation>
    <scope>NUCLEOTIDE SEQUENCE [LARGE SCALE GENOMIC DNA]</scope>
    <source>
        <strain evidence="1">PruArmRojPasFocal</strain>
    </source>
</reference>
<accession>A0A6J5VAX3</accession>
<dbReference type="EMBL" id="CAEKDK010000006">
    <property type="protein sequence ID" value="CAB4283028.1"/>
    <property type="molecule type" value="Genomic_DNA"/>
</dbReference>
<gene>
    <name evidence="1" type="ORF">CURHAP_LOCUS36870</name>
</gene>